<proteinExistence type="predicted"/>
<dbReference type="OrthoDB" id="196131at2759"/>
<comment type="caution">
    <text evidence="2">The sequence shown here is derived from an EMBL/GenBank/DDBJ whole genome shotgun (WGS) entry which is preliminary data.</text>
</comment>
<evidence type="ECO:0000256" key="1">
    <source>
        <dbReference type="SAM" id="SignalP"/>
    </source>
</evidence>
<feature type="chain" id="PRO_5032919694" evidence="1">
    <location>
        <begin position="26"/>
        <end position="343"/>
    </location>
</feature>
<evidence type="ECO:0000313" key="2">
    <source>
        <dbReference type="EMBL" id="CAE7305520.1"/>
    </source>
</evidence>
<dbReference type="Proteomes" id="UP000604046">
    <property type="component" value="Unassembled WGS sequence"/>
</dbReference>
<name>A0A812NH54_9DINO</name>
<dbReference type="EMBL" id="CAJNDS010002072">
    <property type="protein sequence ID" value="CAE7305520.1"/>
    <property type="molecule type" value="Genomic_DNA"/>
</dbReference>
<reference evidence="2" key="1">
    <citation type="submission" date="2021-02" db="EMBL/GenBank/DDBJ databases">
        <authorList>
            <person name="Dougan E. K."/>
            <person name="Rhodes N."/>
            <person name="Thang M."/>
            <person name="Chan C."/>
        </authorList>
    </citation>
    <scope>NUCLEOTIDE SEQUENCE</scope>
</reference>
<sequence length="343" mass="39440">MVSCAGARLARRLILAWLVLYAGWQYDTPCFSLCAVEADTEAPSWTYPLHPRCRDLRLVASSTYMAQSDSWQHAPEPGHKAPRLDKDRAPAALAQRLRTADEPLVMFVETRYLEEFLELLEGVATPPFVLLTAGSDVPLTQELQQRLSLLPALRAAYSTNLHRPREEQENMFHALPVGFLPKRLSAHNEALLEQRRSAAPPWTERSGRLLVPWMRLHCGHRWRRGYRTILASPEYREMVEIVDDKLPFPDYLAQLGSYDCTRTWESVWMGCKPLIYNDTDFDTRHYQRASIPTIPHPDDLSPELLRKLLSSKEEPVASDAEQLHIKYWTSRWKQDLLGPSNGR</sequence>
<keyword evidence="3" id="KW-1185">Reference proteome</keyword>
<protein>
    <submittedName>
        <fullName evidence="2">Uncharacterized protein</fullName>
    </submittedName>
</protein>
<keyword evidence="1" id="KW-0732">Signal</keyword>
<feature type="signal peptide" evidence="1">
    <location>
        <begin position="1"/>
        <end position="25"/>
    </location>
</feature>
<gene>
    <name evidence="2" type="ORF">SNAT2548_LOCUS16059</name>
</gene>
<organism evidence="2 3">
    <name type="scientific">Symbiodinium natans</name>
    <dbReference type="NCBI Taxonomy" id="878477"/>
    <lineage>
        <taxon>Eukaryota</taxon>
        <taxon>Sar</taxon>
        <taxon>Alveolata</taxon>
        <taxon>Dinophyceae</taxon>
        <taxon>Suessiales</taxon>
        <taxon>Symbiodiniaceae</taxon>
        <taxon>Symbiodinium</taxon>
    </lineage>
</organism>
<dbReference type="AlphaFoldDB" id="A0A812NH54"/>
<accession>A0A812NH54</accession>
<evidence type="ECO:0000313" key="3">
    <source>
        <dbReference type="Proteomes" id="UP000604046"/>
    </source>
</evidence>